<evidence type="ECO:0000313" key="1">
    <source>
        <dbReference type="EMBL" id="KAE9401387.1"/>
    </source>
</evidence>
<dbReference type="Proteomes" id="UP000799118">
    <property type="component" value="Unassembled WGS sequence"/>
</dbReference>
<keyword evidence="2" id="KW-1185">Reference proteome</keyword>
<accession>A0A6A4HWT3</accession>
<evidence type="ECO:0008006" key="3">
    <source>
        <dbReference type="Google" id="ProtNLM"/>
    </source>
</evidence>
<proteinExistence type="predicted"/>
<reference evidence="1" key="1">
    <citation type="journal article" date="2019" name="Environ. Microbiol.">
        <title>Fungal ecological strategies reflected in gene transcription - a case study of two litter decomposers.</title>
        <authorList>
            <person name="Barbi F."/>
            <person name="Kohler A."/>
            <person name="Barry K."/>
            <person name="Baskaran P."/>
            <person name="Daum C."/>
            <person name="Fauchery L."/>
            <person name="Ihrmark K."/>
            <person name="Kuo A."/>
            <person name="LaButti K."/>
            <person name="Lipzen A."/>
            <person name="Morin E."/>
            <person name="Grigoriev I.V."/>
            <person name="Henrissat B."/>
            <person name="Lindahl B."/>
            <person name="Martin F."/>
        </authorList>
    </citation>
    <scope>NUCLEOTIDE SEQUENCE</scope>
    <source>
        <strain evidence="1">JB14</strain>
    </source>
</reference>
<protein>
    <recommendedName>
        <fullName evidence="3">DUF4470 domain-containing protein</fullName>
    </recommendedName>
</protein>
<organism evidence="1 2">
    <name type="scientific">Gymnopus androsaceus JB14</name>
    <dbReference type="NCBI Taxonomy" id="1447944"/>
    <lineage>
        <taxon>Eukaryota</taxon>
        <taxon>Fungi</taxon>
        <taxon>Dikarya</taxon>
        <taxon>Basidiomycota</taxon>
        <taxon>Agaricomycotina</taxon>
        <taxon>Agaricomycetes</taxon>
        <taxon>Agaricomycetidae</taxon>
        <taxon>Agaricales</taxon>
        <taxon>Marasmiineae</taxon>
        <taxon>Omphalotaceae</taxon>
        <taxon>Gymnopus</taxon>
    </lineage>
</organism>
<gene>
    <name evidence="1" type="ORF">BT96DRAFT_992115</name>
</gene>
<dbReference type="OrthoDB" id="5282002at2759"/>
<sequence length="587" mass="66183">MDYMKCSATKSFNPLGCDKRGTHACSEVCSFYYIGLNTAHFIKIDLHSVVWSDTARKIARLLTGLYTKRIVGILSTALIGVPAGFLKTGLQHSLERKIVSRTSAHLVHNEGVVESIDKDFNLCFAASGDIRNMVMTLSRHHTKHPHFTCSSAQWHSSSELAAEAAVHIMYSALLRPSDSLQLDHCIDAVYGDILPLLQSSSIHSWIMSNPMWKKSLEVRGSGTLSFAQSTADLVFKEPLDMLRAAHSVGYAKKNMHDIVLSPERIDYRDRYLSGLEPSHRLSFLRFRESGVLLPFSGLDLKMFDDVNRLLFSPTGQWLTMDAANPLFSWNVSEVLKTGQAHGLDRADIYGCLFFHVKAQFIEFARRFERFHIDVHVSQLDASVASDELQKGRLYPSFGTGIKFDRVETSNVADYIGTPRVLKDWSPLLNRENMHAVILVYLMNWVQKQPGASTIFSLGEMKGSNVPMAFQKIASILGIDLPTLLKDRTRHSASFYNIIGNIDTFIDNDDRLQEFLVSDGTKRALEWYDLRLRTKNLIHPRRFGISLGDRPDALPSMTKTEFYNTYMAGGSNAGDRFLEFGHREGRDI</sequence>
<dbReference type="EMBL" id="ML769446">
    <property type="protein sequence ID" value="KAE9401387.1"/>
    <property type="molecule type" value="Genomic_DNA"/>
</dbReference>
<name>A0A6A4HWT3_9AGAR</name>
<evidence type="ECO:0000313" key="2">
    <source>
        <dbReference type="Proteomes" id="UP000799118"/>
    </source>
</evidence>
<dbReference type="AlphaFoldDB" id="A0A6A4HWT3"/>